<dbReference type="Pfam" id="PF13401">
    <property type="entry name" value="AAA_22"/>
    <property type="match status" value="1"/>
</dbReference>
<dbReference type="InterPro" id="IPR000792">
    <property type="entry name" value="Tscrpt_reg_LuxR_C"/>
</dbReference>
<dbReference type="PROSITE" id="PS50043">
    <property type="entry name" value="HTH_LUXR_2"/>
    <property type="match status" value="1"/>
</dbReference>
<accession>A0A1H0BQW7</accession>
<keyword evidence="3" id="KW-0804">Transcription</keyword>
<evidence type="ECO:0000256" key="1">
    <source>
        <dbReference type="ARBA" id="ARBA00023015"/>
    </source>
</evidence>
<dbReference type="InterPro" id="IPR011990">
    <property type="entry name" value="TPR-like_helical_dom_sf"/>
</dbReference>
<dbReference type="PANTHER" id="PTHR44688">
    <property type="entry name" value="DNA-BINDING TRANSCRIPTIONAL ACTIVATOR DEVR_DOSR"/>
    <property type="match status" value="1"/>
</dbReference>
<dbReference type="SUPFAM" id="SSF48452">
    <property type="entry name" value="TPR-like"/>
    <property type="match status" value="1"/>
</dbReference>
<dbReference type="OrthoDB" id="1123107at2"/>
<name>A0A1H0BQW7_9PSED</name>
<keyword evidence="1" id="KW-0805">Transcription regulation</keyword>
<keyword evidence="2" id="KW-0238">DNA-binding</keyword>
<gene>
    <name evidence="5" type="ORF">SAMN05216193_103158</name>
</gene>
<dbReference type="PRINTS" id="PR00038">
    <property type="entry name" value="HTHLUXR"/>
</dbReference>
<evidence type="ECO:0000313" key="5">
    <source>
        <dbReference type="EMBL" id="SDN47943.1"/>
    </source>
</evidence>
<dbReference type="RefSeq" id="WP_084311581.1">
    <property type="nucleotide sequence ID" value="NZ_FNIJ01000003.1"/>
</dbReference>
<dbReference type="InterPro" id="IPR041617">
    <property type="entry name" value="TPR_MalT"/>
</dbReference>
<dbReference type="Gene3D" id="1.25.40.10">
    <property type="entry name" value="Tetratricopeptide repeat domain"/>
    <property type="match status" value="1"/>
</dbReference>
<dbReference type="SMART" id="SM00421">
    <property type="entry name" value="HTH_LUXR"/>
    <property type="match status" value="1"/>
</dbReference>
<reference evidence="6" key="1">
    <citation type="submission" date="2016-10" db="EMBL/GenBank/DDBJ databases">
        <authorList>
            <person name="Varghese N."/>
            <person name="Submissions S."/>
        </authorList>
    </citation>
    <scope>NUCLEOTIDE SEQUENCE [LARGE SCALE GENOMIC DNA]</scope>
    <source>
        <strain evidence="6">JCM 21621</strain>
    </source>
</reference>
<dbReference type="Proteomes" id="UP000242957">
    <property type="component" value="Unassembled WGS sequence"/>
</dbReference>
<evidence type="ECO:0000256" key="2">
    <source>
        <dbReference type="ARBA" id="ARBA00023125"/>
    </source>
</evidence>
<dbReference type="GO" id="GO:0006355">
    <property type="term" value="P:regulation of DNA-templated transcription"/>
    <property type="evidence" value="ECO:0007669"/>
    <property type="project" value="InterPro"/>
</dbReference>
<dbReference type="InterPro" id="IPR016032">
    <property type="entry name" value="Sig_transdc_resp-reg_C-effctor"/>
</dbReference>
<dbReference type="SUPFAM" id="SSF52540">
    <property type="entry name" value="P-loop containing nucleoside triphosphate hydrolases"/>
    <property type="match status" value="1"/>
</dbReference>
<dbReference type="InterPro" id="IPR049945">
    <property type="entry name" value="AAA_22"/>
</dbReference>
<dbReference type="EMBL" id="FNIJ01000003">
    <property type="protein sequence ID" value="SDN47943.1"/>
    <property type="molecule type" value="Genomic_DNA"/>
</dbReference>
<dbReference type="PANTHER" id="PTHR44688:SF16">
    <property type="entry name" value="DNA-BINDING TRANSCRIPTIONAL ACTIVATOR DEVR_DOSR"/>
    <property type="match status" value="1"/>
</dbReference>
<dbReference type="Gene3D" id="1.10.10.10">
    <property type="entry name" value="Winged helix-like DNA-binding domain superfamily/Winged helix DNA-binding domain"/>
    <property type="match status" value="1"/>
</dbReference>
<protein>
    <submittedName>
        <fullName evidence="5">LuxR family transcriptional regulator, maltose regulon positive regulatory protein</fullName>
    </submittedName>
</protein>
<evidence type="ECO:0000313" key="6">
    <source>
        <dbReference type="Proteomes" id="UP000242957"/>
    </source>
</evidence>
<dbReference type="InterPro" id="IPR059106">
    <property type="entry name" value="WHD_MalT"/>
</dbReference>
<dbReference type="Pfam" id="PF00196">
    <property type="entry name" value="GerE"/>
    <property type="match status" value="1"/>
</dbReference>
<dbReference type="Pfam" id="PF17874">
    <property type="entry name" value="TPR_MalT"/>
    <property type="match status" value="1"/>
</dbReference>
<feature type="domain" description="HTH luxR-type" evidence="4">
    <location>
        <begin position="833"/>
        <end position="898"/>
    </location>
</feature>
<organism evidence="5 6">
    <name type="scientific">Pseudomonas jinjuensis</name>
    <dbReference type="NCBI Taxonomy" id="198616"/>
    <lineage>
        <taxon>Bacteria</taxon>
        <taxon>Pseudomonadati</taxon>
        <taxon>Pseudomonadota</taxon>
        <taxon>Gammaproteobacteria</taxon>
        <taxon>Pseudomonadales</taxon>
        <taxon>Pseudomonadaceae</taxon>
        <taxon>Pseudomonas</taxon>
    </lineage>
</organism>
<keyword evidence="6" id="KW-1185">Reference proteome</keyword>
<dbReference type="AlphaFoldDB" id="A0A1H0BQW7"/>
<dbReference type="SUPFAM" id="SSF46894">
    <property type="entry name" value="C-terminal effector domain of the bipartite response regulators"/>
    <property type="match status" value="1"/>
</dbReference>
<dbReference type="Gene3D" id="3.40.50.300">
    <property type="entry name" value="P-loop containing nucleotide triphosphate hydrolases"/>
    <property type="match status" value="1"/>
</dbReference>
<dbReference type="InterPro" id="IPR036388">
    <property type="entry name" value="WH-like_DNA-bd_sf"/>
</dbReference>
<dbReference type="CDD" id="cd06170">
    <property type="entry name" value="LuxR_C_like"/>
    <property type="match status" value="1"/>
</dbReference>
<dbReference type="STRING" id="198616.SAMN05216193_103158"/>
<dbReference type="GO" id="GO:0016887">
    <property type="term" value="F:ATP hydrolysis activity"/>
    <property type="evidence" value="ECO:0007669"/>
    <property type="project" value="InterPro"/>
</dbReference>
<evidence type="ECO:0000256" key="3">
    <source>
        <dbReference type="ARBA" id="ARBA00023163"/>
    </source>
</evidence>
<sequence>MTWPQATPAHAPSASGTASAPLPIRILATKYTPPCGDSRHLLRQHLVEQMANASRARLILLRAAAGFGKTTLLQQYHDRCRSAGRHTLWINLDSADNDLQRFVALLHHGLRALGGQPAGGENDAPGTQDVLDLLGASPTPLVIVLDEFEVIQSPPVLSFLQQILDGLPDGGTVALGTRSLPEFDLGRLAARGQLLELAPDTLRFSLEETTAFVRDKRQLPLLNNLLSSLYRRTEGWITAIYLACLSLQGRDDHGAVIAAFSGSNLQLAEYLAEDILARLDDDTRLFLLRTSVTEQFCAGLCDALTGHGDSREMLERLGRSHLFLIPIDGEQQWYRYHSLFAGFLRDALERRLPGEANRLRRRAAQWFLDEGRPIPAIELLLDAGDAEEAATRLAEHIDSLVETGRTRMLLRWLDRIPGELLDRYPRLNLAYAWALVFARRFRDANRLIDHLAETGDALEARTLRCLLLGLTDEPEECCRVGLDQLRRLPAGETFQYGVLVNAVAFNLIGSGRHDEARELLAQAAESQMQSSLLRSISDCNESILDMIQGRLGSALARMQASGGERWSDGNGKTVGAHLTRETLCAQLLYESDRLEEAERLLAPILPTAKNASTPDSLIASHVLMARAALCRGERDTWLRYLVELEQTGHQSGNPRVQCSAWLERARVAVLENRLDAARQAQEAAEQAGGWDRPGFLMYANDVDTPSIGRQRLRIAEGDCGAALEALRAALQDARARQHRRREIKLQLLLALALDGLGRVQQAFEALGEALRLAGPEGFLGTFIEEGDRLARLLRRWAISPHGQAGSIEAGFVTTLLERLNIVLDTSGAGEGSADAPQEELTSREIQVLQLLAAGQRNRAIAEKLFLSECTVKSHLRKINAKLGAQGRTQAVAIARSRGWLD</sequence>
<evidence type="ECO:0000259" key="4">
    <source>
        <dbReference type="PROSITE" id="PS50043"/>
    </source>
</evidence>
<proteinExistence type="predicted"/>
<dbReference type="Pfam" id="PF25873">
    <property type="entry name" value="WHD_MalT"/>
    <property type="match status" value="1"/>
</dbReference>
<dbReference type="InterPro" id="IPR027417">
    <property type="entry name" value="P-loop_NTPase"/>
</dbReference>
<dbReference type="GO" id="GO:0003677">
    <property type="term" value="F:DNA binding"/>
    <property type="evidence" value="ECO:0007669"/>
    <property type="project" value="UniProtKB-KW"/>
</dbReference>